<sequence length="1101" mass="120259">MGPPAVDKKPEKTTLLGSMNPWGGSGRSTPTPGPAAADPATAVTGTGPTTLSSTTGPDPATGTTSTAPDHSTRPYYGRSFKRYPPGCPPPRVQWFHAVDSPKRKANWMGSKQVPQDTKPLAPAKKYVKFSANDSRSIEAAYQKELESFEDRDQALPGSRSRGKSATDTSDISDVGATSSKDGKESGGLQTKGSGVKVPVNEDFLFDVDIENRELAPVYWLGPVYDVRRGIWFYQEGSNLRACEENLAAQLEEGYLKAKPWLYPVREKQAAASVEVSKKESSENLKGSEAETEATAPPSSVIASVTSVFSSATSSPAATGSGALDKTFHPESHRLFGQYMNHVATYQDENTAWLSTDGVLSWVTSTVYERFSGGGYMSGVKVVRGYSEPNKAKDDKEKAKDGTAKDDTGPGADSAEEKRLKALKRRSAPPSTFATAGGSGADGKELWDDGSRTSTDKDKTNDNGSGAASEMVRRSSQLHRQLSSLMGKNENCDPAQQAEEIRRRAEEEISDDYNAQSGESQGREIEHLFLVTHGIGQLLGLRMESLNFIHDVNTLRKTLKSVYSESKDLRALNSEPPEGPGNCRIQVLPVCWRHLLDFPRRRGESKKQEQDLSEMNEDEDEEEEYPALDDITVEGVAFARALISDLALDVLLYQSAYREQIAEIVLSESNRIHSLFLERNPGFKGTVHIIGHSLGSAIMFDLLCQQKEKKPDAEEAEPYRNPLSIWPSTRSKKAKSKSATVFDEDEIEGASASGGKKSLEFNFDVQDFFCLGSPIGLFQMLKGRTIAARHLLRSPQAPDQVSSLSSSAVVSSAVVSSLADNDNSPYGFEYSDDTFMTAPSTTATDQRVSTITGMPLSVSSPKVGQLFNIFHPSDPISYRLEPLIAPAMKSLKPQPLPYTKKGLFGSVAPQGLTDIGAKVGQSFSGLWSSFQAGITTNILNRSLGLTPDDVSKLNQQEQKQIAAGEEDNSANDFVVDEEVETLFSHFEKKRADMAKESTKDAKAADKDSSSDESREARAARWRRDEAKARRMRREEAKVRALNRNGRVDFHIQEGVMDFNPINTIASHLTYWADADVSHFMMTQVFAGKLRAAKAKKGNSSEV</sequence>
<evidence type="ECO:0000313" key="4">
    <source>
        <dbReference type="Proteomes" id="UP000018087"/>
    </source>
</evidence>
<dbReference type="GO" id="GO:0005737">
    <property type="term" value="C:cytoplasm"/>
    <property type="evidence" value="ECO:0007669"/>
    <property type="project" value="TreeGrafter"/>
</dbReference>
<feature type="domain" description="DDHD" evidence="2">
    <location>
        <begin position="760"/>
        <end position="1085"/>
    </location>
</feature>
<dbReference type="Pfam" id="PF23465">
    <property type="entry name" value="DUF7131"/>
    <property type="match status" value="1"/>
</dbReference>
<dbReference type="EMBL" id="KI440842">
    <property type="protein sequence ID" value="ERT01865.1"/>
    <property type="molecule type" value="Genomic_DNA"/>
</dbReference>
<feature type="region of interest" description="Disordered" evidence="1">
    <location>
        <begin position="148"/>
        <end position="193"/>
    </location>
</feature>
<dbReference type="STRING" id="1391915.U7Q4B3"/>
<feature type="compositionally biased region" description="Low complexity" evidence="1">
    <location>
        <begin position="27"/>
        <end position="57"/>
    </location>
</feature>
<name>U7Q4B3_SPOS1</name>
<dbReference type="Pfam" id="PF02862">
    <property type="entry name" value="DDHD"/>
    <property type="match status" value="1"/>
</dbReference>
<dbReference type="SMART" id="SM01127">
    <property type="entry name" value="DDHD"/>
    <property type="match status" value="1"/>
</dbReference>
<feature type="compositionally biased region" description="Acidic residues" evidence="1">
    <location>
        <begin position="610"/>
        <end position="624"/>
    </location>
</feature>
<reference evidence="4" key="1">
    <citation type="journal article" date="2014" name="Genome Announc.">
        <title>Genome sequence of the pathogenic fungus Sporothrix schenckii (ATCC 58251).</title>
        <authorList>
            <person name="Cuomo C.A."/>
            <person name="Rodriguez-Del Valle N."/>
            <person name="Perez-Sanchez L."/>
            <person name="Abouelleil A."/>
            <person name="Goldberg J."/>
            <person name="Young S."/>
            <person name="Zeng Q."/>
            <person name="Birren B.W."/>
        </authorList>
    </citation>
    <scope>NUCLEOTIDE SEQUENCE [LARGE SCALE GENOMIC DNA]</scope>
    <source>
        <strain evidence="4">ATCC 58251 / de Perez 2211183</strain>
    </source>
</reference>
<dbReference type="HOGENOM" id="CLU_007365_1_0_1"/>
<feature type="compositionally biased region" description="Basic and acidic residues" evidence="1">
    <location>
        <begin position="441"/>
        <end position="460"/>
    </location>
</feature>
<dbReference type="PANTHER" id="PTHR23509">
    <property type="entry name" value="PA-PL1 PHOSPHOLIPASE FAMILY"/>
    <property type="match status" value="1"/>
</dbReference>
<feature type="compositionally biased region" description="Polar residues" evidence="1">
    <location>
        <begin position="163"/>
        <end position="179"/>
    </location>
</feature>
<dbReference type="InterPro" id="IPR004177">
    <property type="entry name" value="DDHD_dom"/>
</dbReference>
<dbReference type="GO" id="GO:0046872">
    <property type="term" value="F:metal ion binding"/>
    <property type="evidence" value="ECO:0007669"/>
    <property type="project" value="InterPro"/>
</dbReference>
<dbReference type="InterPro" id="IPR057826">
    <property type="entry name" value="WWE_C20G8.02"/>
</dbReference>
<dbReference type="InterPro" id="IPR058055">
    <property type="entry name" value="PA-PLA1"/>
</dbReference>
<evidence type="ECO:0000259" key="2">
    <source>
        <dbReference type="PROSITE" id="PS51043"/>
    </source>
</evidence>
<dbReference type="AlphaFoldDB" id="U7Q4B3"/>
<organism evidence="3 4">
    <name type="scientific">Sporothrix schenckii (strain ATCC 58251 / de Perez 2211183)</name>
    <name type="common">Rose-picker's disease fungus</name>
    <dbReference type="NCBI Taxonomy" id="1391915"/>
    <lineage>
        <taxon>Eukaryota</taxon>
        <taxon>Fungi</taxon>
        <taxon>Dikarya</taxon>
        <taxon>Ascomycota</taxon>
        <taxon>Pezizomycotina</taxon>
        <taxon>Sordariomycetes</taxon>
        <taxon>Sordariomycetidae</taxon>
        <taxon>Ophiostomatales</taxon>
        <taxon>Ophiostomataceae</taxon>
        <taxon>Sporothrix</taxon>
    </lineage>
</organism>
<dbReference type="GO" id="GO:0004620">
    <property type="term" value="F:phospholipase activity"/>
    <property type="evidence" value="ECO:0007669"/>
    <property type="project" value="TreeGrafter"/>
</dbReference>
<dbReference type="Proteomes" id="UP000018087">
    <property type="component" value="Unassembled WGS sequence"/>
</dbReference>
<feature type="compositionally biased region" description="Basic and acidic residues" evidence="1">
    <location>
        <begin position="275"/>
        <end position="288"/>
    </location>
</feature>
<dbReference type="eggNOG" id="KOG2308">
    <property type="taxonomic scope" value="Eukaryota"/>
</dbReference>
<feature type="region of interest" description="Disordered" evidence="1">
    <location>
        <begin position="992"/>
        <end position="1030"/>
    </location>
</feature>
<feature type="compositionally biased region" description="Basic and acidic residues" evidence="1">
    <location>
        <begin position="1"/>
        <end position="12"/>
    </location>
</feature>
<dbReference type="InterPro" id="IPR055555">
    <property type="entry name" value="PA-PLA1_DUF7131"/>
</dbReference>
<gene>
    <name evidence="3" type="ORF">HMPREF1624_00159</name>
</gene>
<feature type="region of interest" description="Disordered" evidence="1">
    <location>
        <begin position="272"/>
        <end position="297"/>
    </location>
</feature>
<evidence type="ECO:0000256" key="1">
    <source>
        <dbReference type="SAM" id="MobiDB-lite"/>
    </source>
</evidence>
<feature type="region of interest" description="Disordered" evidence="1">
    <location>
        <begin position="387"/>
        <end position="476"/>
    </location>
</feature>
<dbReference type="PANTHER" id="PTHR23509:SF10">
    <property type="entry name" value="LD21067P"/>
    <property type="match status" value="1"/>
</dbReference>
<evidence type="ECO:0000313" key="3">
    <source>
        <dbReference type="EMBL" id="ERT01865.1"/>
    </source>
</evidence>
<accession>U7Q4B3</accession>
<keyword evidence="4" id="KW-1185">Reference proteome</keyword>
<feature type="region of interest" description="Disordered" evidence="1">
    <location>
        <begin position="1"/>
        <end position="84"/>
    </location>
</feature>
<protein>
    <recommendedName>
        <fullName evidence="2">DDHD domain-containing protein</fullName>
    </recommendedName>
</protein>
<dbReference type="PROSITE" id="PS51043">
    <property type="entry name" value="DDHD"/>
    <property type="match status" value="1"/>
</dbReference>
<dbReference type="OrthoDB" id="431378at2759"/>
<feature type="region of interest" description="Disordered" evidence="1">
    <location>
        <begin position="602"/>
        <end position="624"/>
    </location>
</feature>
<dbReference type="Pfam" id="PF23463">
    <property type="entry name" value="WWE_2"/>
    <property type="match status" value="1"/>
</dbReference>
<feature type="compositionally biased region" description="Basic and acidic residues" evidence="1">
    <location>
        <begin position="389"/>
        <end position="407"/>
    </location>
</feature>
<proteinExistence type="predicted"/>